<dbReference type="Proteomes" id="UP000198832">
    <property type="component" value="Unassembled WGS sequence"/>
</dbReference>
<dbReference type="Gene3D" id="1.20.1250.20">
    <property type="entry name" value="MFS general substrate transporter like domains"/>
    <property type="match status" value="2"/>
</dbReference>
<evidence type="ECO:0000256" key="4">
    <source>
        <dbReference type="ARBA" id="ARBA00023136"/>
    </source>
</evidence>
<evidence type="ECO:0000313" key="8">
    <source>
        <dbReference type="Proteomes" id="UP000198832"/>
    </source>
</evidence>
<reference evidence="7 8" key="1">
    <citation type="submission" date="2016-10" db="EMBL/GenBank/DDBJ databases">
        <authorList>
            <person name="de Groot N.N."/>
        </authorList>
    </citation>
    <scope>NUCLEOTIDE SEQUENCE [LARGE SCALE GENOMIC DNA]</scope>
    <source>
        <strain evidence="7 8">CGMCC 1.7056</strain>
    </source>
</reference>
<evidence type="ECO:0000256" key="3">
    <source>
        <dbReference type="ARBA" id="ARBA00022989"/>
    </source>
</evidence>
<dbReference type="AlphaFoldDB" id="A0A1I1ISK4"/>
<dbReference type="Pfam" id="PF07690">
    <property type="entry name" value="MFS_1"/>
    <property type="match status" value="1"/>
</dbReference>
<name>A0A1I1ISK4_9ACTN</name>
<dbReference type="PANTHER" id="PTHR23523:SF2">
    <property type="entry name" value="2-NITROIMIDAZOLE TRANSPORTER"/>
    <property type="match status" value="1"/>
</dbReference>
<dbReference type="STRING" id="574651.SAMN04487968_10644"/>
<dbReference type="InterPro" id="IPR036259">
    <property type="entry name" value="MFS_trans_sf"/>
</dbReference>
<dbReference type="PANTHER" id="PTHR23523">
    <property type="match status" value="1"/>
</dbReference>
<feature type="transmembrane region" description="Helical" evidence="5">
    <location>
        <begin position="272"/>
        <end position="291"/>
    </location>
</feature>
<evidence type="ECO:0000256" key="1">
    <source>
        <dbReference type="ARBA" id="ARBA00004651"/>
    </source>
</evidence>
<comment type="subcellular location">
    <subcellularLocation>
        <location evidence="1">Cell membrane</location>
        <topology evidence="1">Multi-pass membrane protein</topology>
    </subcellularLocation>
</comment>
<dbReference type="GO" id="GO:0005886">
    <property type="term" value="C:plasma membrane"/>
    <property type="evidence" value="ECO:0007669"/>
    <property type="project" value="UniProtKB-SubCell"/>
</dbReference>
<dbReference type="PROSITE" id="PS50850">
    <property type="entry name" value="MFS"/>
    <property type="match status" value="1"/>
</dbReference>
<protein>
    <submittedName>
        <fullName evidence="7">MFS transporter, CP family, cyanate transporter</fullName>
    </submittedName>
</protein>
<dbReference type="InterPro" id="IPR052524">
    <property type="entry name" value="MFS_Cyanate_Porter"/>
</dbReference>
<dbReference type="EMBL" id="FOLB01000006">
    <property type="protein sequence ID" value="SFC38712.1"/>
    <property type="molecule type" value="Genomic_DNA"/>
</dbReference>
<keyword evidence="2 5" id="KW-0812">Transmembrane</keyword>
<feature type="transmembrane region" description="Helical" evidence="5">
    <location>
        <begin position="99"/>
        <end position="121"/>
    </location>
</feature>
<feature type="domain" description="Major facilitator superfamily (MFS) profile" evidence="6">
    <location>
        <begin position="7"/>
        <end position="385"/>
    </location>
</feature>
<feature type="transmembrane region" description="Helical" evidence="5">
    <location>
        <begin position="133"/>
        <end position="153"/>
    </location>
</feature>
<dbReference type="RefSeq" id="WP_245750236.1">
    <property type="nucleotide sequence ID" value="NZ_FOLB01000006.1"/>
</dbReference>
<feature type="transmembrane region" description="Helical" evidence="5">
    <location>
        <begin position="297"/>
        <end position="317"/>
    </location>
</feature>
<keyword evidence="8" id="KW-1185">Reference proteome</keyword>
<evidence type="ECO:0000259" key="6">
    <source>
        <dbReference type="PROSITE" id="PS50850"/>
    </source>
</evidence>
<dbReference type="InterPro" id="IPR020846">
    <property type="entry name" value="MFS_dom"/>
</dbReference>
<keyword evidence="3 5" id="KW-1133">Transmembrane helix</keyword>
<feature type="transmembrane region" description="Helical" evidence="5">
    <location>
        <begin position="329"/>
        <end position="349"/>
    </location>
</feature>
<keyword evidence="4 5" id="KW-0472">Membrane</keyword>
<evidence type="ECO:0000256" key="2">
    <source>
        <dbReference type="ARBA" id="ARBA00022692"/>
    </source>
</evidence>
<dbReference type="InterPro" id="IPR011701">
    <property type="entry name" value="MFS"/>
</dbReference>
<feature type="transmembrane region" description="Helical" evidence="5">
    <location>
        <begin position="205"/>
        <end position="230"/>
    </location>
</feature>
<gene>
    <name evidence="7" type="ORF">SAMN04487968_10644</name>
</gene>
<feature type="transmembrane region" description="Helical" evidence="5">
    <location>
        <begin position="42"/>
        <end position="63"/>
    </location>
</feature>
<dbReference type="SUPFAM" id="SSF103473">
    <property type="entry name" value="MFS general substrate transporter"/>
    <property type="match status" value="1"/>
</dbReference>
<feature type="transmembrane region" description="Helical" evidence="5">
    <location>
        <begin position="361"/>
        <end position="380"/>
    </location>
</feature>
<evidence type="ECO:0000256" key="5">
    <source>
        <dbReference type="SAM" id="Phobius"/>
    </source>
</evidence>
<evidence type="ECO:0000313" key="7">
    <source>
        <dbReference type="EMBL" id="SFC38712.1"/>
    </source>
</evidence>
<organism evidence="7 8">
    <name type="scientific">Nocardioides terrae</name>
    <dbReference type="NCBI Taxonomy" id="574651"/>
    <lineage>
        <taxon>Bacteria</taxon>
        <taxon>Bacillati</taxon>
        <taxon>Actinomycetota</taxon>
        <taxon>Actinomycetes</taxon>
        <taxon>Propionibacteriales</taxon>
        <taxon>Nocardioidaceae</taxon>
        <taxon>Nocardioides</taxon>
    </lineage>
</organism>
<dbReference type="GO" id="GO:0022857">
    <property type="term" value="F:transmembrane transporter activity"/>
    <property type="evidence" value="ECO:0007669"/>
    <property type="project" value="InterPro"/>
</dbReference>
<feature type="transmembrane region" description="Helical" evidence="5">
    <location>
        <begin position="75"/>
        <end position="93"/>
    </location>
</feature>
<feature type="transmembrane region" description="Helical" evidence="5">
    <location>
        <begin position="242"/>
        <end position="260"/>
    </location>
</feature>
<proteinExistence type="predicted"/>
<sequence length="404" mass="42600">MTRRSSAVVLIAILLLAVNLRPTAVSVGPVLEEVEHGLHMGATMTGLLTSLPVLAFALFGSVAPLLARRFGIHRVTLLALFAVAIGLFARALADDEVVFLGLSMLALAGMALANVLLPSLVKLHFPDQVGRVTALYTTLLAVGLTLALTLTVPVSHAGGGWRTGLGVWALVAVVAAIPWLPMVAHDQSVDVGPHNVGFLEVVRTPIGVAMIFFFGLQSLQAYVVFGWFATLWRDAGFSAAEAGLLVGLLAAVSIPLSLWAPAALARSARPRSILLFFMLCYPVGYLALLIAPHGLAVPAALLIGTGAVTFPLVLVMINMRSRTPAGTAALSSVTQSLGYLIAGVGPFAIGLLHHRTDGWTWPLWVLIAVCVPQTIVGMLCSREVFVEDQLVRAVPRADEATQGR</sequence>
<feature type="transmembrane region" description="Helical" evidence="5">
    <location>
        <begin position="165"/>
        <end position="184"/>
    </location>
</feature>
<accession>A0A1I1ISK4</accession>